<reference evidence="3" key="1">
    <citation type="journal article" date="2021" name="PeerJ">
        <title>Extensive microbial diversity within the chicken gut microbiome revealed by metagenomics and culture.</title>
        <authorList>
            <person name="Gilroy R."/>
            <person name="Ravi A."/>
            <person name="Getino M."/>
            <person name="Pursley I."/>
            <person name="Horton D.L."/>
            <person name="Alikhan N.F."/>
            <person name="Baker D."/>
            <person name="Gharbi K."/>
            <person name="Hall N."/>
            <person name="Watson M."/>
            <person name="Adriaenssens E.M."/>
            <person name="Foster-Nyarko E."/>
            <person name="Jarju S."/>
            <person name="Secka A."/>
            <person name="Antonio M."/>
            <person name="Oren A."/>
            <person name="Chaudhuri R.R."/>
            <person name="La Ragione R."/>
            <person name="Hildebrand F."/>
            <person name="Pallen M.J."/>
        </authorList>
    </citation>
    <scope>NUCLEOTIDE SEQUENCE</scope>
    <source>
        <strain evidence="3">Gambia2-208</strain>
    </source>
</reference>
<evidence type="ECO:0000256" key="1">
    <source>
        <dbReference type="SAM" id="MobiDB-lite"/>
    </source>
</evidence>
<organism evidence="3 4">
    <name type="scientific">Candidatus Bacteroides pullicola</name>
    <dbReference type="NCBI Taxonomy" id="2838475"/>
    <lineage>
        <taxon>Bacteria</taxon>
        <taxon>Pseudomonadati</taxon>
        <taxon>Bacteroidota</taxon>
        <taxon>Bacteroidia</taxon>
        <taxon>Bacteroidales</taxon>
        <taxon>Bacteroidaceae</taxon>
        <taxon>Bacteroides</taxon>
    </lineage>
</organism>
<reference evidence="3" key="2">
    <citation type="submission" date="2021-04" db="EMBL/GenBank/DDBJ databases">
        <authorList>
            <person name="Gilroy R."/>
        </authorList>
    </citation>
    <scope>NUCLEOTIDE SEQUENCE</scope>
    <source>
        <strain evidence="3">Gambia2-208</strain>
    </source>
</reference>
<proteinExistence type="predicted"/>
<sequence>MEVKKSPEADLERHRATRLVIGFMVALSIVFIALEWTSPVKEADMDWELPDLVFEEELDIPFTEPPVETPPPPPLAPPAQPEQLTLSDDDLLMEETPAPLSEIVDNDVASAPLPPRT</sequence>
<dbReference type="AlphaFoldDB" id="A0A9D1ZJ17"/>
<protein>
    <submittedName>
        <fullName evidence="3">Energy transducer TonB</fullName>
    </submittedName>
</protein>
<accession>A0A9D1ZJ17</accession>
<feature type="non-terminal residue" evidence="3">
    <location>
        <position position="117"/>
    </location>
</feature>
<evidence type="ECO:0000313" key="3">
    <source>
        <dbReference type="EMBL" id="HIY89105.1"/>
    </source>
</evidence>
<dbReference type="Proteomes" id="UP000886851">
    <property type="component" value="Unassembled WGS sequence"/>
</dbReference>
<feature type="compositionally biased region" description="Pro residues" evidence="1">
    <location>
        <begin position="63"/>
        <end position="80"/>
    </location>
</feature>
<evidence type="ECO:0000313" key="4">
    <source>
        <dbReference type="Proteomes" id="UP000886851"/>
    </source>
</evidence>
<name>A0A9D1ZJ17_9BACE</name>
<feature type="region of interest" description="Disordered" evidence="1">
    <location>
        <begin position="61"/>
        <end position="117"/>
    </location>
</feature>
<evidence type="ECO:0000256" key="2">
    <source>
        <dbReference type="SAM" id="Phobius"/>
    </source>
</evidence>
<keyword evidence="2" id="KW-0812">Transmembrane</keyword>
<dbReference type="EMBL" id="DXCV01000066">
    <property type="protein sequence ID" value="HIY89105.1"/>
    <property type="molecule type" value="Genomic_DNA"/>
</dbReference>
<keyword evidence="2" id="KW-1133">Transmembrane helix</keyword>
<gene>
    <name evidence="3" type="ORF">H9824_10435</name>
</gene>
<keyword evidence="2" id="KW-0472">Membrane</keyword>
<feature type="transmembrane region" description="Helical" evidence="2">
    <location>
        <begin position="20"/>
        <end position="37"/>
    </location>
</feature>
<comment type="caution">
    <text evidence="3">The sequence shown here is derived from an EMBL/GenBank/DDBJ whole genome shotgun (WGS) entry which is preliminary data.</text>
</comment>